<comment type="caution">
    <text evidence="2">The sequence shown here is derived from an EMBL/GenBank/DDBJ whole genome shotgun (WGS) entry which is preliminary data.</text>
</comment>
<dbReference type="STRING" id="1172194.WQQ_00100"/>
<dbReference type="Proteomes" id="UP000003704">
    <property type="component" value="Unassembled WGS sequence"/>
</dbReference>
<protein>
    <submittedName>
        <fullName evidence="2">Uncharacterized protein</fullName>
    </submittedName>
</protein>
<dbReference type="RefSeq" id="WP_007183156.1">
    <property type="nucleotide sequence ID" value="NZ_AKGD01000001.1"/>
</dbReference>
<keyword evidence="1" id="KW-0472">Membrane</keyword>
<keyword evidence="1" id="KW-0812">Transmembrane</keyword>
<organism evidence="2 4">
    <name type="scientific">Hydrocarboniphaga effusa AP103</name>
    <dbReference type="NCBI Taxonomy" id="1172194"/>
    <lineage>
        <taxon>Bacteria</taxon>
        <taxon>Pseudomonadati</taxon>
        <taxon>Pseudomonadota</taxon>
        <taxon>Gammaproteobacteria</taxon>
        <taxon>Nevskiales</taxon>
        <taxon>Nevskiaceae</taxon>
        <taxon>Hydrocarboniphaga</taxon>
    </lineage>
</organism>
<gene>
    <name evidence="2" type="ORF">WQQ_00100</name>
    <name evidence="3" type="ORF">WQQ_01970</name>
</gene>
<evidence type="ECO:0000313" key="2">
    <source>
        <dbReference type="EMBL" id="EIT69873.1"/>
    </source>
</evidence>
<reference evidence="2" key="2">
    <citation type="submission" date="2012-05" db="EMBL/GenBank/DDBJ databases">
        <authorList>
            <person name="Park J.-H."/>
            <person name="Zylstra G.J."/>
            <person name="Chae J.-C."/>
        </authorList>
    </citation>
    <scope>NUCLEOTIDE SEQUENCE</scope>
    <source>
        <strain evidence="2">AP103</strain>
    </source>
</reference>
<proteinExistence type="predicted"/>
<dbReference type="EMBL" id="AKGD01000001">
    <property type="protein sequence ID" value="EIT69873.1"/>
    <property type="molecule type" value="Genomic_DNA"/>
</dbReference>
<feature type="transmembrane region" description="Helical" evidence="1">
    <location>
        <begin position="33"/>
        <end position="52"/>
    </location>
</feature>
<dbReference type="EMBL" id="AKGD01000001">
    <property type="protein sequence ID" value="EIT70060.1"/>
    <property type="molecule type" value="Genomic_DNA"/>
</dbReference>
<evidence type="ECO:0000313" key="4">
    <source>
        <dbReference type="Proteomes" id="UP000003704"/>
    </source>
</evidence>
<reference evidence="2 4" key="1">
    <citation type="journal article" date="2012" name="J. Bacteriol.">
        <title>Genome Sequence of n-Alkane-Degrading Hydrocarboniphaga effusa Strain AP103T (ATCC BAA-332T).</title>
        <authorList>
            <person name="Chang H.K."/>
            <person name="Zylstra G.J."/>
            <person name="Chae J.C."/>
        </authorList>
    </citation>
    <scope>NUCLEOTIDE SEQUENCE [LARGE SCALE GENOMIC DNA]</scope>
    <source>
        <strain evidence="2 4">AP103</strain>
    </source>
</reference>
<sequence>MIGLTTVQIVSGVQGTVTVAIPVRRKALNQRRFPRAIVFAALLCGLMSSFAAA</sequence>
<evidence type="ECO:0000256" key="1">
    <source>
        <dbReference type="SAM" id="Phobius"/>
    </source>
</evidence>
<evidence type="ECO:0000313" key="3">
    <source>
        <dbReference type="EMBL" id="EIT70060.1"/>
    </source>
</evidence>
<name>I8T7Z6_9GAMM</name>
<dbReference type="AlphaFoldDB" id="I8T7Z6"/>
<keyword evidence="1" id="KW-1133">Transmembrane helix</keyword>
<keyword evidence="4" id="KW-1185">Reference proteome</keyword>
<accession>I8T7Z6</accession>